<keyword evidence="6" id="KW-0067">ATP-binding</keyword>
<comment type="catalytic activity">
    <reaction evidence="5 6">
        <text>L-glutamyl-tRNA(Gln) + L-glutamine + ATP + H2O = L-glutaminyl-tRNA(Gln) + L-glutamate + ADP + phosphate + H(+)</text>
        <dbReference type="Rhea" id="RHEA:17521"/>
        <dbReference type="Rhea" id="RHEA-COMP:9681"/>
        <dbReference type="Rhea" id="RHEA-COMP:9684"/>
        <dbReference type="ChEBI" id="CHEBI:15377"/>
        <dbReference type="ChEBI" id="CHEBI:15378"/>
        <dbReference type="ChEBI" id="CHEBI:29985"/>
        <dbReference type="ChEBI" id="CHEBI:30616"/>
        <dbReference type="ChEBI" id="CHEBI:43474"/>
        <dbReference type="ChEBI" id="CHEBI:58359"/>
        <dbReference type="ChEBI" id="CHEBI:78520"/>
        <dbReference type="ChEBI" id="CHEBI:78521"/>
        <dbReference type="ChEBI" id="CHEBI:456216"/>
    </reaction>
</comment>
<name>A0ABT1EDR4_9FIRM</name>
<evidence type="ECO:0000256" key="5">
    <source>
        <dbReference type="ARBA" id="ARBA00047913"/>
    </source>
</evidence>
<comment type="catalytic activity">
    <reaction evidence="4 6">
        <text>L-aspartyl-tRNA(Asn) + L-glutamine + ATP + H2O = L-asparaginyl-tRNA(Asn) + L-glutamate + ADP + phosphate + 2 H(+)</text>
        <dbReference type="Rhea" id="RHEA:14513"/>
        <dbReference type="Rhea" id="RHEA-COMP:9674"/>
        <dbReference type="Rhea" id="RHEA-COMP:9677"/>
        <dbReference type="ChEBI" id="CHEBI:15377"/>
        <dbReference type="ChEBI" id="CHEBI:15378"/>
        <dbReference type="ChEBI" id="CHEBI:29985"/>
        <dbReference type="ChEBI" id="CHEBI:30616"/>
        <dbReference type="ChEBI" id="CHEBI:43474"/>
        <dbReference type="ChEBI" id="CHEBI:58359"/>
        <dbReference type="ChEBI" id="CHEBI:78515"/>
        <dbReference type="ChEBI" id="CHEBI:78516"/>
        <dbReference type="ChEBI" id="CHEBI:456216"/>
    </reaction>
</comment>
<comment type="function">
    <text evidence="3 6">Allows the formation of correctly charged Asn-tRNA(Asn) or Gln-tRNA(Gln) through the transamidation of misacylated Asp-tRNA(Asn) or Glu-tRNA(Gln) in organisms which lack either or both of asparaginyl-tRNA or glutaminyl-tRNA synthetases. The reaction takes place in the presence of glutamine and ATP through an activated phospho-Asp-tRNA(Asn) or phospho-Glu-tRNA(Gln).</text>
</comment>
<gene>
    <name evidence="6 7" type="primary">gatC</name>
    <name evidence="7" type="ORF">NK118_01000</name>
</gene>
<dbReference type="SUPFAM" id="SSF141000">
    <property type="entry name" value="Glu-tRNAGln amidotransferase C subunit"/>
    <property type="match status" value="1"/>
</dbReference>
<accession>A0ABT1EDR4</accession>
<dbReference type="EC" id="6.3.5.-" evidence="6"/>
<dbReference type="HAMAP" id="MF_00122">
    <property type="entry name" value="GatC"/>
    <property type="match status" value="1"/>
</dbReference>
<keyword evidence="6" id="KW-0436">Ligase</keyword>
<dbReference type="NCBIfam" id="TIGR00135">
    <property type="entry name" value="gatC"/>
    <property type="match status" value="1"/>
</dbReference>
<dbReference type="Pfam" id="PF02686">
    <property type="entry name" value="GatC"/>
    <property type="match status" value="1"/>
</dbReference>
<evidence type="ECO:0000256" key="4">
    <source>
        <dbReference type="ARBA" id="ARBA00047380"/>
    </source>
</evidence>
<keyword evidence="6" id="KW-0547">Nucleotide-binding</keyword>
<sequence>MKITDETIAHVSLLAQLELGEEEKKKAAAEMEKMLTYIETLETLDTEAVEPLTHLFASDNVFREDIPSGENGAEAALKNAPLVKDGMFKVPKTIG</sequence>
<dbReference type="PANTHER" id="PTHR15004">
    <property type="entry name" value="GLUTAMYL-TRNA(GLN) AMIDOTRANSFERASE SUBUNIT C, MITOCHONDRIAL"/>
    <property type="match status" value="1"/>
</dbReference>
<dbReference type="EMBL" id="JAMZFV010000001">
    <property type="protein sequence ID" value="MCP1108830.1"/>
    <property type="molecule type" value="Genomic_DNA"/>
</dbReference>
<protein>
    <recommendedName>
        <fullName evidence="6">Aspartyl/glutamyl-tRNA(Asn/Gln) amidotransferase subunit C</fullName>
        <shortName evidence="6">Asp/Glu-ADT subunit C</shortName>
        <ecNumber evidence="6">6.3.5.-</ecNumber>
    </recommendedName>
</protein>
<dbReference type="InterPro" id="IPR003837">
    <property type="entry name" value="GatC"/>
</dbReference>
<dbReference type="Gene3D" id="1.10.20.60">
    <property type="entry name" value="Glu-tRNAGln amidotransferase C subunit, N-terminal domain"/>
    <property type="match status" value="1"/>
</dbReference>
<dbReference type="RefSeq" id="WP_262067735.1">
    <property type="nucleotide sequence ID" value="NZ_JAMXOC010000001.1"/>
</dbReference>
<evidence type="ECO:0000256" key="6">
    <source>
        <dbReference type="HAMAP-Rule" id="MF_00122"/>
    </source>
</evidence>
<evidence type="ECO:0000313" key="8">
    <source>
        <dbReference type="Proteomes" id="UP001523565"/>
    </source>
</evidence>
<evidence type="ECO:0000313" key="7">
    <source>
        <dbReference type="EMBL" id="MCP1108830.1"/>
    </source>
</evidence>
<evidence type="ECO:0000256" key="2">
    <source>
        <dbReference type="ARBA" id="ARBA00011123"/>
    </source>
</evidence>
<comment type="caution">
    <text evidence="7">The sequence shown here is derived from an EMBL/GenBank/DDBJ whole genome shotgun (WGS) entry which is preliminary data.</text>
</comment>
<evidence type="ECO:0000256" key="3">
    <source>
        <dbReference type="ARBA" id="ARBA00024799"/>
    </source>
</evidence>
<dbReference type="PANTHER" id="PTHR15004:SF0">
    <property type="entry name" value="GLUTAMYL-TRNA(GLN) AMIDOTRANSFERASE SUBUNIT C, MITOCHONDRIAL"/>
    <property type="match status" value="1"/>
</dbReference>
<keyword evidence="6" id="KW-0648">Protein biosynthesis</keyword>
<evidence type="ECO:0000256" key="1">
    <source>
        <dbReference type="ARBA" id="ARBA00010757"/>
    </source>
</evidence>
<dbReference type="InterPro" id="IPR036113">
    <property type="entry name" value="Asp/Glu-ADT_sf_sub_c"/>
</dbReference>
<reference evidence="7 8" key="1">
    <citation type="journal article" date="2022" name="Genome Biol. Evol.">
        <title>Host diet, physiology and behaviors set the stage for Lachnospiraceae cladogenesis.</title>
        <authorList>
            <person name="Vera-Ponce De Leon A."/>
            <person name="Schneider M."/>
            <person name="Jahnes B.C."/>
            <person name="Sadowski V."/>
            <person name="Camuy-Velez L.A."/>
            <person name="Duan J."/>
            <person name="Sabree Z.L."/>
        </authorList>
    </citation>
    <scope>NUCLEOTIDE SEQUENCE [LARGE SCALE GENOMIC DNA]</scope>
    <source>
        <strain evidence="7 8">PAL227</strain>
    </source>
</reference>
<dbReference type="Proteomes" id="UP001523565">
    <property type="component" value="Unassembled WGS sequence"/>
</dbReference>
<keyword evidence="8" id="KW-1185">Reference proteome</keyword>
<comment type="subunit">
    <text evidence="2 6">Heterotrimer of A, B and C subunits.</text>
</comment>
<proteinExistence type="inferred from homology"/>
<comment type="similarity">
    <text evidence="1 6">Belongs to the GatC family.</text>
</comment>
<organism evidence="7 8">
    <name type="scientific">Ohessyouella blattaphilus</name>
    <dbReference type="NCBI Taxonomy" id="2949333"/>
    <lineage>
        <taxon>Bacteria</taxon>
        <taxon>Bacillati</taxon>
        <taxon>Bacillota</taxon>
        <taxon>Clostridia</taxon>
        <taxon>Lachnospirales</taxon>
        <taxon>Lachnospiraceae</taxon>
        <taxon>Ohessyouella</taxon>
    </lineage>
</organism>